<evidence type="ECO:0000256" key="1">
    <source>
        <dbReference type="SAM" id="MobiDB-lite"/>
    </source>
</evidence>
<reference evidence="4 5" key="3">
    <citation type="journal article" date="2017" name="G3 (Bethesda)">
        <title>Comparative analysis highlights variable genome content of wheat rusts and divergence of the mating loci.</title>
        <authorList>
            <person name="Cuomo C.A."/>
            <person name="Bakkeren G."/>
            <person name="Khalil H.B."/>
            <person name="Panwar V."/>
            <person name="Joly D."/>
            <person name="Linning R."/>
            <person name="Sakthikumar S."/>
            <person name="Song X."/>
            <person name="Adiconis X."/>
            <person name="Fan L."/>
            <person name="Goldberg J.M."/>
            <person name="Levin J.Z."/>
            <person name="Young S."/>
            <person name="Zeng Q."/>
            <person name="Anikster Y."/>
            <person name="Bruce M."/>
            <person name="Wang M."/>
            <person name="Yin C."/>
            <person name="McCallum B."/>
            <person name="Szabo L.J."/>
            <person name="Hulbert S."/>
            <person name="Chen X."/>
            <person name="Fellers J.P."/>
        </authorList>
    </citation>
    <scope>NUCLEOTIDE SEQUENCE</scope>
    <source>
        <strain evidence="5">Isolate 1-1 / race 1 (BBBD)</strain>
        <strain evidence="4">isolate 1-1 / race 1 (BBBD)</strain>
    </source>
</reference>
<evidence type="ECO:0000259" key="2">
    <source>
        <dbReference type="Pfam" id="PF20231"/>
    </source>
</evidence>
<protein>
    <recommendedName>
        <fullName evidence="2">DUF6589 domain-containing protein</fullName>
    </recommendedName>
</protein>
<dbReference type="OrthoDB" id="2504260at2759"/>
<feature type="domain" description="DUF6589" evidence="2">
    <location>
        <begin position="375"/>
        <end position="466"/>
    </location>
</feature>
<dbReference type="Proteomes" id="UP000005240">
    <property type="component" value="Unassembled WGS sequence"/>
</dbReference>
<reference evidence="4" key="4">
    <citation type="submission" date="2025-05" db="UniProtKB">
        <authorList>
            <consortium name="EnsemblFungi"/>
        </authorList>
    </citation>
    <scope>IDENTIFICATION</scope>
    <source>
        <strain evidence="4">isolate 1-1 / race 1 (BBBD)</strain>
    </source>
</reference>
<name>A0A180G1S8_PUCT1</name>
<keyword evidence="5" id="KW-1185">Reference proteome</keyword>
<reference evidence="3" key="2">
    <citation type="submission" date="2016-05" db="EMBL/GenBank/DDBJ databases">
        <title>Comparative analysis highlights variable genome content of wheat rusts and divergence of the mating loci.</title>
        <authorList>
            <person name="Cuomo C.A."/>
            <person name="Bakkeren G."/>
            <person name="Szabo L."/>
            <person name="Khalil H."/>
            <person name="Joly D."/>
            <person name="Goldberg J."/>
            <person name="Young S."/>
            <person name="Zeng Q."/>
            <person name="Fellers J."/>
        </authorList>
    </citation>
    <scope>NUCLEOTIDE SEQUENCE [LARGE SCALE GENOMIC DNA]</scope>
    <source>
        <strain evidence="3">1-1 BBBD Race 1</strain>
    </source>
</reference>
<dbReference type="AlphaFoldDB" id="A0A180G1S8"/>
<evidence type="ECO:0000313" key="3">
    <source>
        <dbReference type="EMBL" id="OAV86528.1"/>
    </source>
</evidence>
<dbReference type="Pfam" id="PF20231">
    <property type="entry name" value="DUF6589"/>
    <property type="match status" value="1"/>
</dbReference>
<gene>
    <name evidence="3" type="ORF">PTTG_29855</name>
</gene>
<evidence type="ECO:0000313" key="5">
    <source>
        <dbReference type="Proteomes" id="UP000005240"/>
    </source>
</evidence>
<proteinExistence type="predicted"/>
<reference evidence="3" key="1">
    <citation type="submission" date="2009-11" db="EMBL/GenBank/DDBJ databases">
        <authorList>
            <consortium name="The Broad Institute Genome Sequencing Platform"/>
            <person name="Ward D."/>
            <person name="Feldgarden M."/>
            <person name="Earl A."/>
            <person name="Young S.K."/>
            <person name="Zeng Q."/>
            <person name="Koehrsen M."/>
            <person name="Alvarado L."/>
            <person name="Berlin A."/>
            <person name="Bochicchio J."/>
            <person name="Borenstein D."/>
            <person name="Chapman S.B."/>
            <person name="Chen Z."/>
            <person name="Engels R."/>
            <person name="Freedman E."/>
            <person name="Gellesch M."/>
            <person name="Goldberg J."/>
            <person name="Griggs A."/>
            <person name="Gujja S."/>
            <person name="Heilman E."/>
            <person name="Heiman D."/>
            <person name="Hepburn T."/>
            <person name="Howarth C."/>
            <person name="Jen D."/>
            <person name="Larson L."/>
            <person name="Lewis B."/>
            <person name="Mehta T."/>
            <person name="Park D."/>
            <person name="Pearson M."/>
            <person name="Roberts A."/>
            <person name="Saif S."/>
            <person name="Shea T."/>
            <person name="Shenoy N."/>
            <person name="Sisk P."/>
            <person name="Stolte C."/>
            <person name="Sykes S."/>
            <person name="Thomson T."/>
            <person name="Walk T."/>
            <person name="White J."/>
            <person name="Yandava C."/>
            <person name="Izard J."/>
            <person name="Baranova O.V."/>
            <person name="Blanton J.M."/>
            <person name="Tanner A.C."/>
            <person name="Dewhirst F.E."/>
            <person name="Haas B."/>
            <person name="Nusbaum C."/>
            <person name="Birren B."/>
        </authorList>
    </citation>
    <scope>NUCLEOTIDE SEQUENCE [LARGE SCALE GENOMIC DNA]</scope>
    <source>
        <strain evidence="3">1-1 BBBD Race 1</strain>
    </source>
</reference>
<accession>A0A180G1S8</accession>
<dbReference type="EMBL" id="ADAS02001043">
    <property type="protein sequence ID" value="OAV86528.1"/>
    <property type="molecule type" value="Genomic_DNA"/>
</dbReference>
<organism evidence="3">
    <name type="scientific">Puccinia triticina (isolate 1-1 / race 1 (BBBD))</name>
    <name type="common">Brown leaf rust fungus</name>
    <dbReference type="NCBI Taxonomy" id="630390"/>
    <lineage>
        <taxon>Eukaryota</taxon>
        <taxon>Fungi</taxon>
        <taxon>Dikarya</taxon>
        <taxon>Basidiomycota</taxon>
        <taxon>Pucciniomycotina</taxon>
        <taxon>Pucciniomycetes</taxon>
        <taxon>Pucciniales</taxon>
        <taxon>Pucciniaceae</taxon>
        <taxon>Puccinia</taxon>
    </lineage>
</organism>
<sequence length="468" mass="53133">MCLENLPRLPRLEDKLQFFDKVLHAYWLDPKQFLQAYLTHDDPKIKSNRRLWGAPIGWPTTTAILIAIKQLVRHTAEGRACWNQYILSEARTSNPHRYEGGARGQFPGGNYHNARKITPDFFLDESKATQTEKLVTADMPFLYKLILHKVQRDQLELSPALKTRGPTRSNSRENQTNQSDSESDKELESDIDTAPAETQRETPLAKKTALEEIEDCEEPFDRANRPHVIASTVCLMVSFAANRRDNALQIQNSVVLLACGVTERVSAYLNYIGLASSRRTAHRAISSLGRLAERKVARQMASQKSPMAPIICLDNLDFKESVHEKLIEKTTQMFHGTWGYLHVPDKQLINEFDPDNFSLKRYQTAIEDSADMKVQPAWFLPDNDASLHFREVLKSQITKVLLGCIATPSDKKQKLRTVPPPIDPIAVKKPDISLFKLMIALDNSTEGVGEVLEGFLRQMNLTSEEFYS</sequence>
<feature type="compositionally biased region" description="Polar residues" evidence="1">
    <location>
        <begin position="166"/>
        <end position="178"/>
    </location>
</feature>
<dbReference type="VEuPathDB" id="FungiDB:PTTG_29855"/>
<dbReference type="EnsemblFungi" id="PTTG_29855-t43_1">
    <property type="protein sequence ID" value="PTTG_29855-t43_1-p1"/>
    <property type="gene ID" value="PTTG_29855"/>
</dbReference>
<dbReference type="InterPro" id="IPR046496">
    <property type="entry name" value="DUF6589"/>
</dbReference>
<feature type="region of interest" description="Disordered" evidence="1">
    <location>
        <begin position="157"/>
        <end position="205"/>
    </location>
</feature>
<evidence type="ECO:0000313" key="4">
    <source>
        <dbReference type="EnsemblFungi" id="PTTG_29855-t43_1-p1"/>
    </source>
</evidence>